<dbReference type="EMBL" id="GDRN01085145">
    <property type="protein sequence ID" value="JAI61384.1"/>
    <property type="molecule type" value="Transcribed_RNA"/>
</dbReference>
<organism evidence="5">
    <name type="scientific">Scylla olivacea</name>
    <name type="common">Orange mud crab</name>
    <name type="synonym">Cancer olivacea</name>
    <dbReference type="NCBI Taxonomy" id="85551"/>
    <lineage>
        <taxon>Eukaryota</taxon>
        <taxon>Metazoa</taxon>
        <taxon>Ecdysozoa</taxon>
        <taxon>Arthropoda</taxon>
        <taxon>Crustacea</taxon>
        <taxon>Multicrustacea</taxon>
        <taxon>Malacostraca</taxon>
        <taxon>Eumalacostraca</taxon>
        <taxon>Eucarida</taxon>
        <taxon>Decapoda</taxon>
        <taxon>Pleocyemata</taxon>
        <taxon>Brachyura</taxon>
        <taxon>Eubrachyura</taxon>
        <taxon>Portunoidea</taxon>
        <taxon>Portunidae</taxon>
        <taxon>Portuninae</taxon>
        <taxon>Scylla</taxon>
    </lineage>
</organism>
<dbReference type="PANTHER" id="PTHR19836">
    <property type="entry name" value="30S RIBOSOMAL PROTEIN S14"/>
    <property type="match status" value="1"/>
</dbReference>
<proteinExistence type="inferred from homology"/>
<name>A0A0N7ZBE0_SCYOL</name>
<comment type="similarity">
    <text evidence="1">Belongs to the universal ribosomal protein uS14 family.</text>
</comment>
<dbReference type="GO" id="GO:0006412">
    <property type="term" value="P:translation"/>
    <property type="evidence" value="ECO:0007669"/>
    <property type="project" value="InterPro"/>
</dbReference>
<accession>A0A0N7ZBE0</accession>
<evidence type="ECO:0000256" key="4">
    <source>
        <dbReference type="ARBA" id="ARBA00083755"/>
    </source>
</evidence>
<protein>
    <recommendedName>
        <fullName evidence="4">28S ribosomal protein S14, mitochondrial</fullName>
    </recommendedName>
</protein>
<dbReference type="GO" id="GO:0003735">
    <property type="term" value="F:structural constituent of ribosome"/>
    <property type="evidence" value="ECO:0007669"/>
    <property type="project" value="InterPro"/>
</dbReference>
<reference evidence="5" key="1">
    <citation type="submission" date="2015-09" db="EMBL/GenBank/DDBJ databases">
        <title>Scylla olivacea transcriptome.</title>
        <authorList>
            <person name="Ikhwanuddin M."/>
        </authorList>
    </citation>
    <scope>NUCLEOTIDE SEQUENCE</scope>
</reference>
<dbReference type="Gene3D" id="1.10.287.1480">
    <property type="match status" value="1"/>
</dbReference>
<dbReference type="SUPFAM" id="SSF57716">
    <property type="entry name" value="Glucocorticoid receptor-like (DNA-binding domain)"/>
    <property type="match status" value="1"/>
</dbReference>
<evidence type="ECO:0000256" key="3">
    <source>
        <dbReference type="ARBA" id="ARBA00023274"/>
    </source>
</evidence>
<dbReference type="PANTHER" id="PTHR19836:SF19">
    <property type="entry name" value="SMALL RIBOSOMAL SUBUNIT PROTEIN US14M"/>
    <property type="match status" value="1"/>
</dbReference>
<evidence type="ECO:0000313" key="5">
    <source>
        <dbReference type="EMBL" id="JAI61384.1"/>
    </source>
</evidence>
<dbReference type="FunFam" id="1.10.287.1480:FF:000001">
    <property type="entry name" value="30S ribosomal protein S14"/>
    <property type="match status" value="1"/>
</dbReference>
<keyword evidence="3" id="KW-0687">Ribonucleoprotein</keyword>
<dbReference type="Pfam" id="PF00253">
    <property type="entry name" value="Ribosomal_S14"/>
    <property type="match status" value="1"/>
</dbReference>
<evidence type="ECO:0000256" key="2">
    <source>
        <dbReference type="ARBA" id="ARBA00022980"/>
    </source>
</evidence>
<evidence type="ECO:0000256" key="1">
    <source>
        <dbReference type="ARBA" id="ARBA00009083"/>
    </source>
</evidence>
<dbReference type="InterPro" id="IPR001209">
    <property type="entry name" value="Ribosomal_uS14"/>
</dbReference>
<keyword evidence="2" id="KW-0689">Ribosomal protein</keyword>
<dbReference type="AlphaFoldDB" id="A0A0N7ZBE0"/>
<dbReference type="GO" id="GO:0005763">
    <property type="term" value="C:mitochondrial small ribosomal subunit"/>
    <property type="evidence" value="ECO:0007669"/>
    <property type="project" value="TreeGrafter"/>
</dbReference>
<sequence>MAAPMARLFTSGLLERIPVYNGFLMQGAAAGLHTTATTHKYPNWKMIKEVKHRKLVKEYAFERININALRKNKILPAELQEIADKEIAALPRKSSISQLHKRCMLTSRPRGLVTRWRLSRIVWRNEADYNKLSGIQRAMW</sequence>